<dbReference type="PANTHER" id="PTHR43046">
    <property type="entry name" value="GDP-MANNOSE MANNOSYL HYDROLASE"/>
    <property type="match status" value="1"/>
</dbReference>
<dbReference type="SUPFAM" id="SSF55811">
    <property type="entry name" value="Nudix"/>
    <property type="match status" value="1"/>
</dbReference>
<evidence type="ECO:0000313" key="5">
    <source>
        <dbReference type="Proteomes" id="UP000276770"/>
    </source>
</evidence>
<dbReference type="RefSeq" id="WP_121681296.1">
    <property type="nucleotide sequence ID" value="NZ_RCVZ01000010.1"/>
</dbReference>
<dbReference type="InterPro" id="IPR000086">
    <property type="entry name" value="NUDIX_hydrolase_dom"/>
</dbReference>
<keyword evidence="5" id="KW-1185">Reference proteome</keyword>
<dbReference type="PANTHER" id="PTHR43046:SF2">
    <property type="entry name" value="8-OXO-DGTP DIPHOSPHATASE-RELATED"/>
    <property type="match status" value="1"/>
</dbReference>
<gene>
    <name evidence="4" type="ORF">D9X91_14150</name>
</gene>
<dbReference type="AlphaFoldDB" id="A0A3L7JV86"/>
<organism evidence="4 5">
    <name type="scientific">Falsibacillus albus</name>
    <dbReference type="NCBI Taxonomy" id="2478915"/>
    <lineage>
        <taxon>Bacteria</taxon>
        <taxon>Bacillati</taxon>
        <taxon>Bacillota</taxon>
        <taxon>Bacilli</taxon>
        <taxon>Bacillales</taxon>
        <taxon>Bacillaceae</taxon>
        <taxon>Falsibacillus</taxon>
    </lineage>
</organism>
<dbReference type="InterPro" id="IPR020476">
    <property type="entry name" value="Nudix_hydrolase"/>
</dbReference>
<dbReference type="GO" id="GO:0016787">
    <property type="term" value="F:hydrolase activity"/>
    <property type="evidence" value="ECO:0007669"/>
    <property type="project" value="UniProtKB-KW"/>
</dbReference>
<proteinExistence type="predicted"/>
<evidence type="ECO:0000313" key="4">
    <source>
        <dbReference type="EMBL" id="RLQ94205.1"/>
    </source>
</evidence>
<feature type="domain" description="Nudix hydrolase" evidence="3">
    <location>
        <begin position="16"/>
        <end position="148"/>
    </location>
</feature>
<dbReference type="Proteomes" id="UP000276770">
    <property type="component" value="Unassembled WGS sequence"/>
</dbReference>
<evidence type="ECO:0000259" key="3">
    <source>
        <dbReference type="PROSITE" id="PS51462"/>
    </source>
</evidence>
<dbReference type="Gene3D" id="3.90.79.10">
    <property type="entry name" value="Nucleoside Triphosphate Pyrophosphohydrolase"/>
    <property type="match status" value="1"/>
</dbReference>
<comment type="caution">
    <text evidence="4">The sequence shown here is derived from an EMBL/GenBank/DDBJ whole genome shotgun (WGS) entry which is preliminary data.</text>
</comment>
<name>A0A3L7JV86_9BACI</name>
<dbReference type="Pfam" id="PF00293">
    <property type="entry name" value="NUDIX"/>
    <property type="match status" value="1"/>
</dbReference>
<dbReference type="InterPro" id="IPR015797">
    <property type="entry name" value="NUDIX_hydrolase-like_dom_sf"/>
</dbReference>
<evidence type="ECO:0000256" key="1">
    <source>
        <dbReference type="ARBA" id="ARBA00001946"/>
    </source>
</evidence>
<dbReference type="OrthoDB" id="9787476at2"/>
<accession>A0A3L7JV86</accession>
<dbReference type="PROSITE" id="PS51462">
    <property type="entry name" value="NUDIX"/>
    <property type="match status" value="1"/>
</dbReference>
<keyword evidence="2" id="KW-0378">Hydrolase</keyword>
<dbReference type="CDD" id="cd04677">
    <property type="entry name" value="NUDIX_Hydrolase"/>
    <property type="match status" value="1"/>
</dbReference>
<evidence type="ECO:0000256" key="2">
    <source>
        <dbReference type="ARBA" id="ARBA00022801"/>
    </source>
</evidence>
<sequence length="151" mass="16694">MGYIDELRKEVGHQPMILVGVAVAVIDESGKLLLQKRIDGLWGVPGGFLELGESTEDAGRREVLEETGIEVGELDLIGVFSGKQYHTIFPNGDEVYPVTIAYVTKDIRSGILKADGNETLDAKFFEVNDLPDELSPQFSRLIQQFVPLTMK</sequence>
<dbReference type="EMBL" id="RCVZ01000010">
    <property type="protein sequence ID" value="RLQ94205.1"/>
    <property type="molecule type" value="Genomic_DNA"/>
</dbReference>
<comment type="cofactor">
    <cofactor evidence="1">
        <name>Mg(2+)</name>
        <dbReference type="ChEBI" id="CHEBI:18420"/>
    </cofactor>
</comment>
<dbReference type="PRINTS" id="PR00502">
    <property type="entry name" value="NUDIXFAMILY"/>
</dbReference>
<protein>
    <submittedName>
        <fullName evidence="4">NUDIX domain-containing protein</fullName>
    </submittedName>
</protein>
<reference evidence="4 5" key="1">
    <citation type="submission" date="2018-10" db="EMBL/GenBank/DDBJ databases">
        <title>Falsibacillus sp. genome draft.</title>
        <authorList>
            <person name="Shi S."/>
        </authorList>
    </citation>
    <scope>NUCLEOTIDE SEQUENCE [LARGE SCALE GENOMIC DNA]</scope>
    <source>
        <strain evidence="4 5">GY 10110</strain>
    </source>
</reference>